<feature type="domain" description="PKD" evidence="2">
    <location>
        <begin position="173"/>
        <end position="233"/>
    </location>
</feature>
<organism evidence="4 6">
    <name type="scientific">Chryseobacterium balustinum</name>
    <dbReference type="NCBI Taxonomy" id="246"/>
    <lineage>
        <taxon>Bacteria</taxon>
        <taxon>Pseudomonadati</taxon>
        <taxon>Bacteroidota</taxon>
        <taxon>Flavobacteriia</taxon>
        <taxon>Flavobacteriales</taxon>
        <taxon>Weeksellaceae</taxon>
        <taxon>Chryseobacterium group</taxon>
        <taxon>Chryseobacterium</taxon>
    </lineage>
</organism>
<dbReference type="GO" id="GO:0004222">
    <property type="term" value="F:metalloendopeptidase activity"/>
    <property type="evidence" value="ECO:0007669"/>
    <property type="project" value="UniProtKB-EC"/>
</dbReference>
<dbReference type="EC" id="3.4.24.3" evidence="4"/>
<evidence type="ECO:0000313" key="6">
    <source>
        <dbReference type="Proteomes" id="UP000251937"/>
    </source>
</evidence>
<keyword evidence="4" id="KW-0378">Hydrolase</keyword>
<dbReference type="InterPro" id="IPR026444">
    <property type="entry name" value="Secre_tail"/>
</dbReference>
<dbReference type="SMART" id="SM00089">
    <property type="entry name" value="PKD"/>
    <property type="match status" value="2"/>
</dbReference>
<dbReference type="SUPFAM" id="SSF49299">
    <property type="entry name" value="PKD domain"/>
    <property type="match status" value="2"/>
</dbReference>
<evidence type="ECO:0000313" key="4">
    <source>
        <dbReference type="EMBL" id="SQA90648.1"/>
    </source>
</evidence>
<evidence type="ECO:0000256" key="1">
    <source>
        <dbReference type="ARBA" id="ARBA00022729"/>
    </source>
</evidence>
<dbReference type="InterPro" id="IPR013783">
    <property type="entry name" value="Ig-like_fold"/>
</dbReference>
<dbReference type="Proteomes" id="UP000251937">
    <property type="component" value="Unassembled WGS sequence"/>
</dbReference>
<proteinExistence type="predicted"/>
<dbReference type="Pfam" id="PF18962">
    <property type="entry name" value="Por_Secre_tail"/>
    <property type="match status" value="1"/>
</dbReference>
<dbReference type="NCBIfam" id="TIGR04183">
    <property type="entry name" value="Por_Secre_tail"/>
    <property type="match status" value="1"/>
</dbReference>
<comment type="caution">
    <text evidence="4">The sequence shown here is derived from an EMBL/GenBank/DDBJ whole genome shotgun (WGS) entry which is preliminary data.</text>
</comment>
<dbReference type="PROSITE" id="PS50093">
    <property type="entry name" value="PKD"/>
    <property type="match status" value="1"/>
</dbReference>
<keyword evidence="1" id="KW-0732">Signal</keyword>
<dbReference type="Pfam" id="PF18911">
    <property type="entry name" value="PKD_4"/>
    <property type="match status" value="1"/>
</dbReference>
<evidence type="ECO:0000313" key="5">
    <source>
        <dbReference type="Proteomes" id="UP000190669"/>
    </source>
</evidence>
<accession>A0AAX2IM99</accession>
<dbReference type="InterPro" id="IPR000601">
    <property type="entry name" value="PKD_dom"/>
</dbReference>
<gene>
    <name evidence="4" type="primary">colA</name>
    <name evidence="4" type="ORF">NCTC11212_02546</name>
    <name evidence="3" type="ORF">SAMN05421800_12115</name>
</gene>
<dbReference type="EMBL" id="FUZE01000021">
    <property type="protein sequence ID" value="SKC02043.1"/>
    <property type="molecule type" value="Genomic_DNA"/>
</dbReference>
<protein>
    <submittedName>
        <fullName evidence="4">Microbial collagenase</fullName>
        <ecNumber evidence="4">3.4.24.3</ecNumber>
    </submittedName>
    <submittedName>
        <fullName evidence="3">Por secretion system C-terminal sorting domain-containing protein</fullName>
    </submittedName>
</protein>
<dbReference type="CDD" id="cd00146">
    <property type="entry name" value="PKD"/>
    <property type="match status" value="1"/>
</dbReference>
<evidence type="ECO:0000313" key="3">
    <source>
        <dbReference type="EMBL" id="SKC02043.1"/>
    </source>
</evidence>
<keyword evidence="5" id="KW-1185">Reference proteome</keyword>
<evidence type="ECO:0000259" key="2">
    <source>
        <dbReference type="PROSITE" id="PS50093"/>
    </source>
</evidence>
<dbReference type="InterPro" id="IPR022409">
    <property type="entry name" value="PKD/Chitinase_dom"/>
</dbReference>
<dbReference type="RefSeq" id="WP_079466553.1">
    <property type="nucleotide sequence ID" value="NZ_CP033934.1"/>
</dbReference>
<dbReference type="InterPro" id="IPR035986">
    <property type="entry name" value="PKD_dom_sf"/>
</dbReference>
<reference evidence="4 6" key="2">
    <citation type="submission" date="2018-06" db="EMBL/GenBank/DDBJ databases">
        <authorList>
            <consortium name="Pathogen Informatics"/>
            <person name="Doyle S."/>
        </authorList>
    </citation>
    <scope>NUCLEOTIDE SEQUENCE [LARGE SCALE GENOMIC DNA]</scope>
    <source>
        <strain evidence="4 6">NCTC11212</strain>
    </source>
</reference>
<sequence>MKNNDNQLNKLRVKWLLLWLLLIFPFLGYSQNSGITVTWDFQVGCNDVQSSDPKERDNIETWETIGMGSCVRVCENSTVNYTLNTSSASISSVTWSAAGGVVNSTNTSPHQANISWGAAGNGTVIITILYSNNTQETKSICIEKIDGPDAKFVIAGAGGHQVCQNTPVYFDNLSTAGNGSGIVSYEWDFGDGSPTKSVFEPTHTFTTPGTKEVRLTVTNQCNCSTTYSMKVEVIKATPVEISCASVVCEGSVETYTANNSCNGHWEVVGGSIVNINGNEITVKWDQVDAADGFGYVMYQSDCGCPVWTTLKIPVVVRNGVITGPTTVCTSKQYKYEMPRWPTTQVQWDVNGPAPVQTTYSSQRNEVYLKFNVPGTYTLSNIYKNTLLQCDGKSEVLTIVVTEPLTVTGGQSEVCTGNALTFNSSGSGNVVWDVIFNGGVISSQTTSNPFQYTFQNPGTYIITAHSPGGCVGEGTVVKALPLPPAPSGNITGDQLVCPGVPYTYTLSPTNAGFIPVWSVTNGVIQGSNTGSSVTVIFNSSSINYTVSVQNRTNGGLGCLSAPISYAVQKVDLNTISIQTPAGGNIFCPSSSATFTANFNGIVPDDFYWTLGSANFGSLLPDPSNPNAIIASFNEISGGVYQTYLRLNVVKCGQLFTKDIPVELQILPVISIVGGNICEGSSLISVVVNIPSNVNSGNLLFTFPNGSTEPYTITSGGTQTITIPNHFVNNTSSVISQSLQLELNAPNGCNYLATTAANFNIKPELEITITPGYFYAICPSSSYSETLTAQVPSGTIGASYQWYHNGPISGATASTYTINNTTQPSPGGSYYVIVTADGCESRSQNINVSESCGSFPPCTITPSPNLNITAIWTDCNTITATATFVGSPSVFEWSGSPLLQLQPGSTSTSAVFNVTEAGVHNVALTLNFGGCTVQADKDVTKNYKPDFNATISCNSNGTYNVTLTDSSLLSGITSSQIAYSYTMNGGSQQNGQVVTYSGLQPGTSYNFAITLDGPGAMPNCVYNESIIMPTLPNTQYSVSQTTICKGEVITLTIPSANFLPNHKYKWKFAQTAYVTSSPITTITLNEPGFYNIELEVTTPNNCVYVSLPTIIEVKVATFGNIFLQAFNNDVCETSTSQPLLLVTAAASQYQWMNGDQIAGTTSSGANTFTPTQSGSYWVVLTDATNGCLDNSTASTPVNVNIRKAPQVSITGSSQACENNTVTLQGVVTDNNLQYEWTQSFNGGANTVVQTGNSATPITYTSTALSVGTYFYALKVWSANDPSCFGISSFTVTVSSPPPPPQVNVTISNCQPYEVQLTVQNPGAGSYNWSNGAYGSSITVTKGGLYQVIYTAPSGCKSSVQVSVPHSVEDLMWIFPTGCYDMCPGDAYVIGPFGIFTNHEWQYFGNMQQGGNPGFVDPYWPQSTGTHNLWLQQGQCDLQSGNMYISPSVNNPGCAPRECKLEVVVKAVKREGNSYLIYGDIFNFGSQAVTVTLSSANGYGNYIPSSMPIPGGGSYNMNPIIFYPNSSFPGGVDEMLVTANVNGCKMIVKIVFDDGVYSKSTPAYVQTESELKMIPNPAKDEVRISYDTGNAKVEATNLYIYDQGGRLRHQEKLKGSKGETKLNVSQWLQGMYLVSISTTADPLQGKLLKK</sequence>
<dbReference type="Gene3D" id="2.60.40.10">
    <property type="entry name" value="Immunoglobulins"/>
    <property type="match status" value="3"/>
</dbReference>
<dbReference type="KEGG" id="cbp:EB354_08870"/>
<dbReference type="EMBL" id="UAVR01000012">
    <property type="protein sequence ID" value="SQA90648.1"/>
    <property type="molecule type" value="Genomic_DNA"/>
</dbReference>
<name>A0AAX2IM99_9FLAO</name>
<dbReference type="Proteomes" id="UP000190669">
    <property type="component" value="Unassembled WGS sequence"/>
</dbReference>
<reference evidence="3 5" key="1">
    <citation type="submission" date="2017-02" db="EMBL/GenBank/DDBJ databases">
        <authorList>
            <person name="Varghese N."/>
            <person name="Submissions S."/>
        </authorList>
    </citation>
    <scope>NUCLEOTIDE SEQUENCE [LARGE SCALE GENOMIC DNA]</scope>
    <source>
        <strain evidence="3 5">DSM 16775</strain>
    </source>
</reference>